<comment type="similarity">
    <text evidence="1">Belongs to the aldo/keto reductase family.</text>
</comment>
<dbReference type="PROSITE" id="PS00062">
    <property type="entry name" value="ALDOKETO_REDUCTASE_2"/>
    <property type="match status" value="1"/>
</dbReference>
<dbReference type="PROSITE" id="PS00063">
    <property type="entry name" value="ALDOKETO_REDUCTASE_3"/>
    <property type="match status" value="1"/>
</dbReference>
<evidence type="ECO:0000256" key="1">
    <source>
        <dbReference type="ARBA" id="ARBA00007905"/>
    </source>
</evidence>
<evidence type="ECO:0000256" key="3">
    <source>
        <dbReference type="ARBA" id="ARBA00023002"/>
    </source>
</evidence>
<dbReference type="Gene3D" id="3.20.20.100">
    <property type="entry name" value="NADP-dependent oxidoreductase domain"/>
    <property type="match status" value="1"/>
</dbReference>
<dbReference type="Pfam" id="PF00248">
    <property type="entry name" value="Aldo_ket_red"/>
    <property type="match status" value="1"/>
</dbReference>
<dbReference type="Proteomes" id="UP000837857">
    <property type="component" value="Chromosome 10"/>
</dbReference>
<dbReference type="EMBL" id="OW152822">
    <property type="protein sequence ID" value="CAH2037525.1"/>
    <property type="molecule type" value="Genomic_DNA"/>
</dbReference>
<evidence type="ECO:0000313" key="7">
    <source>
        <dbReference type="Proteomes" id="UP000837857"/>
    </source>
</evidence>
<feature type="region of interest" description="Disordered" evidence="4">
    <location>
        <begin position="182"/>
        <end position="216"/>
    </location>
</feature>
<feature type="domain" description="NADP-dependent oxidoreductase" evidence="5">
    <location>
        <begin position="12"/>
        <end position="165"/>
    </location>
</feature>
<protein>
    <recommendedName>
        <fullName evidence="5">NADP-dependent oxidoreductase domain-containing protein</fullName>
    </recommendedName>
</protein>
<evidence type="ECO:0000256" key="4">
    <source>
        <dbReference type="SAM" id="MobiDB-lite"/>
    </source>
</evidence>
<accession>A0ABN8HMZ0</accession>
<evidence type="ECO:0000259" key="5">
    <source>
        <dbReference type="Pfam" id="PF00248"/>
    </source>
</evidence>
<dbReference type="PRINTS" id="PR00069">
    <property type="entry name" value="ALDKETRDTASE"/>
</dbReference>
<dbReference type="PANTHER" id="PTHR43827">
    <property type="entry name" value="2,5-DIKETO-D-GLUCONIC ACID REDUCTASE"/>
    <property type="match status" value="1"/>
</dbReference>
<dbReference type="InterPro" id="IPR036812">
    <property type="entry name" value="NAD(P)_OxRdtase_dom_sf"/>
</dbReference>
<reference evidence="6" key="1">
    <citation type="submission" date="2022-03" db="EMBL/GenBank/DDBJ databases">
        <authorList>
            <person name="Martin H S."/>
        </authorList>
    </citation>
    <scope>NUCLEOTIDE SEQUENCE</scope>
</reference>
<dbReference type="InterPro" id="IPR020471">
    <property type="entry name" value="AKR"/>
</dbReference>
<evidence type="ECO:0000313" key="6">
    <source>
        <dbReference type="EMBL" id="CAH2037525.1"/>
    </source>
</evidence>
<dbReference type="InterPro" id="IPR018170">
    <property type="entry name" value="Aldo/ket_reductase_CS"/>
</dbReference>
<dbReference type="PANTHER" id="PTHR43827:SF3">
    <property type="entry name" value="NADP-DEPENDENT OXIDOREDUCTASE DOMAIN-CONTAINING PROTEIN"/>
    <property type="match status" value="1"/>
</dbReference>
<dbReference type="InterPro" id="IPR023210">
    <property type="entry name" value="NADP_OxRdtase_dom"/>
</dbReference>
<sequence>MAYKKNGSISMTDYLRTWEGMEAAYYLNLTKSIGVSNFNISQMQRLWDNSRIKPAVLQIEVNPTITQEELVEWCRVHGVVIMAYSPFGAILGRKQDAPPPRADDQFLQSLSTKYNKTVPQILLRYLLDRSLVAIPRSTNKGRIEQNIDILDFSLTPEEIKKLGSFNKNYRLRTPAKCYVGGMKPPSQEQVVGIEPTPSGAGARVTTPHANRSSSAR</sequence>
<keyword evidence="7" id="KW-1185">Reference proteome</keyword>
<gene>
    <name evidence="6" type="ORF">IPOD504_LOCUS1199</name>
</gene>
<name>A0ABN8HMZ0_9NEOP</name>
<proteinExistence type="inferred from homology"/>
<evidence type="ECO:0000256" key="2">
    <source>
        <dbReference type="ARBA" id="ARBA00022857"/>
    </source>
</evidence>
<feature type="compositionally biased region" description="Polar residues" evidence="4">
    <location>
        <begin position="207"/>
        <end position="216"/>
    </location>
</feature>
<keyword evidence="3" id="KW-0560">Oxidoreductase</keyword>
<feature type="non-terminal residue" evidence="6">
    <location>
        <position position="216"/>
    </location>
</feature>
<dbReference type="SUPFAM" id="SSF51430">
    <property type="entry name" value="NAD(P)-linked oxidoreductase"/>
    <property type="match status" value="1"/>
</dbReference>
<keyword evidence="2" id="KW-0521">NADP</keyword>
<organism evidence="6 7">
    <name type="scientific">Iphiclides podalirius</name>
    <name type="common">scarce swallowtail</name>
    <dbReference type="NCBI Taxonomy" id="110791"/>
    <lineage>
        <taxon>Eukaryota</taxon>
        <taxon>Metazoa</taxon>
        <taxon>Ecdysozoa</taxon>
        <taxon>Arthropoda</taxon>
        <taxon>Hexapoda</taxon>
        <taxon>Insecta</taxon>
        <taxon>Pterygota</taxon>
        <taxon>Neoptera</taxon>
        <taxon>Endopterygota</taxon>
        <taxon>Lepidoptera</taxon>
        <taxon>Glossata</taxon>
        <taxon>Ditrysia</taxon>
        <taxon>Papilionoidea</taxon>
        <taxon>Papilionidae</taxon>
        <taxon>Papilioninae</taxon>
        <taxon>Iphiclides</taxon>
    </lineage>
</organism>